<evidence type="ECO:0000313" key="3">
    <source>
        <dbReference type="EMBL" id="CAJ2502508.1"/>
    </source>
</evidence>
<feature type="region of interest" description="Disordered" evidence="1">
    <location>
        <begin position="120"/>
        <end position="145"/>
    </location>
</feature>
<proteinExistence type="predicted"/>
<feature type="compositionally biased region" description="Polar residues" evidence="1">
    <location>
        <begin position="28"/>
        <end position="43"/>
    </location>
</feature>
<dbReference type="Pfam" id="PF26082">
    <property type="entry name" value="zf-C2H2_AcuF"/>
    <property type="match status" value="1"/>
</dbReference>
<accession>A0AAI8V7N0</accession>
<dbReference type="Proteomes" id="UP001295740">
    <property type="component" value="Unassembled WGS sequence"/>
</dbReference>
<gene>
    <name evidence="3" type="ORF">KHLLAP_LOCUS2976</name>
</gene>
<name>A0AAI8V7N0_9PEZI</name>
<protein>
    <submittedName>
        <fullName evidence="3">Uu.00g099020.m01.CDS01</fullName>
    </submittedName>
</protein>
<feature type="compositionally biased region" description="Acidic residues" evidence="1">
    <location>
        <begin position="133"/>
        <end position="145"/>
    </location>
</feature>
<feature type="region of interest" description="Disordered" evidence="1">
    <location>
        <begin position="12"/>
        <end position="44"/>
    </location>
</feature>
<feature type="domain" description="Oxidoreductase acuF-like C2H2 type zinc-finger" evidence="2">
    <location>
        <begin position="272"/>
        <end position="298"/>
    </location>
</feature>
<dbReference type="AlphaFoldDB" id="A0AAI8V7N0"/>
<reference evidence="3" key="1">
    <citation type="submission" date="2023-10" db="EMBL/GenBank/DDBJ databases">
        <authorList>
            <person name="Hackl T."/>
        </authorList>
    </citation>
    <scope>NUCLEOTIDE SEQUENCE</scope>
</reference>
<evidence type="ECO:0000256" key="1">
    <source>
        <dbReference type="SAM" id="MobiDB-lite"/>
    </source>
</evidence>
<dbReference type="PANTHER" id="PTHR35391">
    <property type="entry name" value="C2H2-TYPE DOMAIN-CONTAINING PROTEIN-RELATED"/>
    <property type="match status" value="1"/>
</dbReference>
<dbReference type="InterPro" id="IPR058925">
    <property type="entry name" value="zf-C2H2_AcuF"/>
</dbReference>
<sequence length="341" mass="38114">MDNFISAYQASRLEHHRHQAPPPPEISNEASNPSHKKWSNITDGDSGHELRFGAYLDHRNKHRRMERPFGACFDEDMDNAVAQPSAVAPAGQPGGLFSYAQSPLPDSSILANRLELHGGPWVSPPAHSSQEPTDSECDEGVSDVSEDVDISDGHGVAVNKVPLPVPAYPGFQRHVMELNPGLLGPNNYLVDRIAHQMVSRHGRLLDLKTRHQSSIRTGSCSSGVFCVEKGGSSLPFGVNESTEDSGKSVRFRLNSDSFPVGIPRPPTSTLPAEFECQVCYSRLKLEKPSDWTRHVLDDVQHFTCTWDKCRDPRTFKTRADWVRHENEGHRYLEWWTCDVED</sequence>
<organism evidence="3 4">
    <name type="scientific">Anthostomella pinea</name>
    <dbReference type="NCBI Taxonomy" id="933095"/>
    <lineage>
        <taxon>Eukaryota</taxon>
        <taxon>Fungi</taxon>
        <taxon>Dikarya</taxon>
        <taxon>Ascomycota</taxon>
        <taxon>Pezizomycotina</taxon>
        <taxon>Sordariomycetes</taxon>
        <taxon>Xylariomycetidae</taxon>
        <taxon>Xylariales</taxon>
        <taxon>Xylariaceae</taxon>
        <taxon>Anthostomella</taxon>
    </lineage>
</organism>
<evidence type="ECO:0000259" key="2">
    <source>
        <dbReference type="Pfam" id="PF26082"/>
    </source>
</evidence>
<evidence type="ECO:0000313" key="4">
    <source>
        <dbReference type="Proteomes" id="UP001295740"/>
    </source>
</evidence>
<dbReference type="EMBL" id="CAUWAG010000004">
    <property type="protein sequence ID" value="CAJ2502508.1"/>
    <property type="molecule type" value="Genomic_DNA"/>
</dbReference>
<dbReference type="PANTHER" id="PTHR35391:SF3">
    <property type="entry name" value="FINGER DOMAIN PROTEIN, PUTATIVE (AFU_ORTHOLOGUE AFUA_8G04300)-RELATED"/>
    <property type="match status" value="1"/>
</dbReference>
<keyword evidence="4" id="KW-1185">Reference proteome</keyword>
<comment type="caution">
    <text evidence="3">The sequence shown here is derived from an EMBL/GenBank/DDBJ whole genome shotgun (WGS) entry which is preliminary data.</text>
</comment>